<accession>A0A1F7W7I5</accession>
<dbReference type="Proteomes" id="UP000176501">
    <property type="component" value="Unassembled WGS sequence"/>
</dbReference>
<dbReference type="AlphaFoldDB" id="A0A1F7W7I5"/>
<sequence length="93" mass="10700">METSSPVNNLSHMAEYFNVDREAIFEEIVERGRAQGVTTQETYNDLVEEVIESHRAVGEIHDDSPTEDMEEQLRGRWTDYKESLGLDDAQPQL</sequence>
<organism evidence="1 2">
    <name type="scientific">Candidatus Uhrbacteria bacterium RIFOXYB2_FULL_57_15</name>
    <dbReference type="NCBI Taxonomy" id="1802422"/>
    <lineage>
        <taxon>Bacteria</taxon>
        <taxon>Candidatus Uhriibacteriota</taxon>
    </lineage>
</organism>
<evidence type="ECO:0000313" key="1">
    <source>
        <dbReference type="EMBL" id="OGL98775.1"/>
    </source>
</evidence>
<evidence type="ECO:0000313" key="2">
    <source>
        <dbReference type="Proteomes" id="UP000176501"/>
    </source>
</evidence>
<reference evidence="1 2" key="1">
    <citation type="journal article" date="2016" name="Nat. Commun.">
        <title>Thousands of microbial genomes shed light on interconnected biogeochemical processes in an aquifer system.</title>
        <authorList>
            <person name="Anantharaman K."/>
            <person name="Brown C.T."/>
            <person name="Hug L.A."/>
            <person name="Sharon I."/>
            <person name="Castelle C.J."/>
            <person name="Probst A.J."/>
            <person name="Thomas B.C."/>
            <person name="Singh A."/>
            <person name="Wilkins M.J."/>
            <person name="Karaoz U."/>
            <person name="Brodie E.L."/>
            <person name="Williams K.H."/>
            <person name="Hubbard S.S."/>
            <person name="Banfield J.F."/>
        </authorList>
    </citation>
    <scope>NUCLEOTIDE SEQUENCE [LARGE SCALE GENOMIC DNA]</scope>
</reference>
<dbReference type="EMBL" id="MGFE01000016">
    <property type="protein sequence ID" value="OGL98775.1"/>
    <property type="molecule type" value="Genomic_DNA"/>
</dbReference>
<name>A0A1F7W7I5_9BACT</name>
<gene>
    <name evidence="1" type="ORF">A2304_01180</name>
</gene>
<protein>
    <submittedName>
        <fullName evidence="1">Uncharacterized protein</fullName>
    </submittedName>
</protein>
<comment type="caution">
    <text evidence="1">The sequence shown here is derived from an EMBL/GenBank/DDBJ whole genome shotgun (WGS) entry which is preliminary data.</text>
</comment>
<proteinExistence type="predicted"/>